<dbReference type="GO" id="GO:0016491">
    <property type="term" value="F:oxidoreductase activity"/>
    <property type="evidence" value="ECO:0007669"/>
    <property type="project" value="InterPro"/>
</dbReference>
<reference evidence="4" key="1">
    <citation type="submission" date="2008-08" db="EMBL/GenBank/DDBJ databases">
        <title>The complete genome sequence of Coprothermobacter proteolyticus strain ATCC 5245 / DSM 5265 / BT.</title>
        <authorList>
            <person name="Dodson R.J."/>
            <person name="Durkin A.S."/>
            <person name="Wu M."/>
            <person name="Eisen J."/>
            <person name="Sutton G."/>
        </authorList>
    </citation>
    <scope>NUCLEOTIDE SEQUENCE [LARGE SCALE GENOMIC DNA]</scope>
    <source>
        <strain evidence="4">ATCC 35245 / DSM 5265 / OCM 4 / BT</strain>
    </source>
</reference>
<dbReference type="AlphaFoldDB" id="B5Y8A6"/>
<feature type="domain" description="FAD/NAD(P)-binding" evidence="1">
    <location>
        <begin position="150"/>
        <end position="234"/>
    </location>
</feature>
<dbReference type="InterPro" id="IPR049516">
    <property type="entry name" value="FAD-depend_C"/>
</dbReference>
<dbReference type="InterPro" id="IPR036188">
    <property type="entry name" value="FAD/NAD-bd_sf"/>
</dbReference>
<dbReference type="InterPro" id="IPR028348">
    <property type="entry name" value="FAD-binding_protein"/>
</dbReference>
<dbReference type="Pfam" id="PF07992">
    <property type="entry name" value="Pyr_redox_2"/>
    <property type="match status" value="1"/>
</dbReference>
<dbReference type="InterPro" id="IPR023753">
    <property type="entry name" value="FAD/NAD-binding_dom"/>
</dbReference>
<feature type="domain" description="FAD-dependent protein C-terminal" evidence="2">
    <location>
        <begin position="259"/>
        <end position="407"/>
    </location>
</feature>
<evidence type="ECO:0000259" key="2">
    <source>
        <dbReference type="Pfam" id="PF21688"/>
    </source>
</evidence>
<keyword evidence="4" id="KW-1185">Reference proteome</keyword>
<accession>B5Y8A6</accession>
<dbReference type="HOGENOM" id="CLU_046973_1_0_9"/>
<sequence>MSKVVIIGAGPAGIFCGLRLSEVLSGEDITIIEKGKPIDKRHCPLLLNGKCVSCEPCSMISGWGGAGAYSDGKLNITGEIGGFLNEILGERRFGSFVPEVLKYFYDHGAPKDLDNVAERPEVDDWRKRARLLGMKLITFPIIHLGTDKTKEVLANMYDTLRNRGVNIIFDTEVEDILTEDKKVVGVRTSSGDFLKADYVVVAVGRSGADDLTRWVNGLGLHFGTNPVDLGVRVEVPAEVLLPMTDVLYEVKLEYYSKAFEDKVRTFCMNPGGEVVKEHLDDVITVNGHSYKEKFLPNTNFAVLVSTYFTEPFKDPVAYGKHVAKLANLLSDGIIVQRFGDLVNGHRSTPERIKRSIVKPSLEDSIPGDLNAVLPRRHLESIIEFLQVLDQFAPGVGSRDTLLYGVEVKFYSMRPEISNVLESEISNLFMAGDGAGITRGLFQAAMAGLVVADTIKERCM</sequence>
<dbReference type="Proteomes" id="UP000001732">
    <property type="component" value="Chromosome"/>
</dbReference>
<evidence type="ECO:0000259" key="1">
    <source>
        <dbReference type="Pfam" id="PF07992"/>
    </source>
</evidence>
<proteinExistence type="predicted"/>
<gene>
    <name evidence="3" type="ordered locus">COPRO5265_0654</name>
</gene>
<dbReference type="PANTHER" id="PTHR43106:SF1">
    <property type="entry name" value="DEHYDROGENASE-RELATED"/>
    <property type="match status" value="1"/>
</dbReference>
<dbReference type="Pfam" id="PF21688">
    <property type="entry name" value="FAD-depend_C"/>
    <property type="match status" value="1"/>
</dbReference>
<dbReference type="RefSeq" id="WP_012543959.1">
    <property type="nucleotide sequence ID" value="NC_011295.1"/>
</dbReference>
<evidence type="ECO:0000313" key="3">
    <source>
        <dbReference type="EMBL" id="ACI17307.1"/>
    </source>
</evidence>
<protein>
    <submittedName>
        <fullName evidence="3">NAD(FAD)-utilizing dehydrogenase</fullName>
    </submittedName>
</protein>
<dbReference type="STRING" id="309798.COPRO5265_0654"/>
<dbReference type="OrthoDB" id="9762921at2"/>
<dbReference type="PIRSF" id="PIRSF038984">
    <property type="entry name" value="FAD_binding_protein"/>
    <property type="match status" value="1"/>
</dbReference>
<dbReference type="SUPFAM" id="SSF51905">
    <property type="entry name" value="FAD/NAD(P)-binding domain"/>
    <property type="match status" value="1"/>
</dbReference>
<dbReference type="eggNOG" id="COG2509">
    <property type="taxonomic scope" value="Bacteria"/>
</dbReference>
<dbReference type="PRINTS" id="PR00368">
    <property type="entry name" value="FADPNR"/>
</dbReference>
<name>B5Y8A6_COPPD</name>
<dbReference type="PANTHER" id="PTHR43106">
    <property type="entry name" value="DEHYDROGENASE-RELATED"/>
    <property type="match status" value="1"/>
</dbReference>
<reference evidence="3 4" key="2">
    <citation type="journal article" date="2014" name="Genome Announc.">
        <title>Complete Genome Sequence of Coprothermobacter proteolyticus DSM 5265.</title>
        <authorList>
            <person name="Alexiev A."/>
            <person name="Coil D.A."/>
            <person name="Badger J.H."/>
            <person name="Enticknap J."/>
            <person name="Ward N."/>
            <person name="Robb F.T."/>
            <person name="Eisen J.A."/>
        </authorList>
    </citation>
    <scope>NUCLEOTIDE SEQUENCE [LARGE SCALE GENOMIC DNA]</scope>
    <source>
        <strain evidence="4">ATCC 35245 / DSM 5265 / OCM 4 / BT</strain>
    </source>
</reference>
<evidence type="ECO:0000313" key="4">
    <source>
        <dbReference type="Proteomes" id="UP000001732"/>
    </source>
</evidence>
<organism evidence="3 4">
    <name type="scientific">Coprothermobacter proteolyticus (strain ATCC 35245 / DSM 5265 / OCM 4 / BT)</name>
    <dbReference type="NCBI Taxonomy" id="309798"/>
    <lineage>
        <taxon>Bacteria</taxon>
        <taxon>Pseudomonadati</taxon>
        <taxon>Coprothermobacterota</taxon>
        <taxon>Coprothermobacteria</taxon>
        <taxon>Coprothermobacterales</taxon>
        <taxon>Coprothermobacteraceae</taxon>
        <taxon>Coprothermobacter</taxon>
    </lineage>
</organism>
<dbReference type="Gene3D" id="3.50.50.60">
    <property type="entry name" value="FAD/NAD(P)-binding domain"/>
    <property type="match status" value="2"/>
</dbReference>
<dbReference type="EMBL" id="CP001145">
    <property type="protein sequence ID" value="ACI17307.1"/>
    <property type="molecule type" value="Genomic_DNA"/>
</dbReference>
<dbReference type="KEGG" id="cpo:COPRO5265_0654"/>